<dbReference type="EMBL" id="CP002330">
    <property type="protein sequence ID" value="ADQ44999.1"/>
    <property type="molecule type" value="Genomic_DNA"/>
</dbReference>
<gene>
    <name evidence="2" type="ordered locus">Calkro_0083</name>
</gene>
<sequence>MGNIKPFLILFLAIYNHLYYIYLWIGYPEYLLQYYSKGININNSFIVRTKIFLSVLVWNTYYLIFEFLTLLPLTNTNNIGIRLNQIINVVVFVANKIAGIDGMIELSDISESGQKILNLFVLWGKIIYFVVIGLFILSLIKEKSLKNSR</sequence>
<feature type="transmembrane region" description="Helical" evidence="1">
    <location>
        <begin position="116"/>
        <end position="140"/>
    </location>
</feature>
<evidence type="ECO:0000256" key="1">
    <source>
        <dbReference type="SAM" id="Phobius"/>
    </source>
</evidence>
<feature type="transmembrane region" description="Helical" evidence="1">
    <location>
        <begin position="7"/>
        <end position="25"/>
    </location>
</feature>
<reference key="1">
    <citation type="submission" date="2010-11" db="EMBL/GenBank/DDBJ databases">
        <title>Complete sequence of Caldicellulosiruptor kronotskyensis 2002.</title>
        <authorList>
            <consortium name="US DOE Joint Genome Institute"/>
            <person name="Lucas S."/>
            <person name="Copeland A."/>
            <person name="Lapidus A."/>
            <person name="Cheng J.-F."/>
            <person name="Bruce D."/>
            <person name="Goodwin L."/>
            <person name="Pitluck S."/>
            <person name="Davenport K."/>
            <person name="Detter J.C."/>
            <person name="Han C."/>
            <person name="Tapia R."/>
            <person name="Land M."/>
            <person name="Hauser L."/>
            <person name="Jeffries C."/>
            <person name="Kyrpides N."/>
            <person name="Ivanova N."/>
            <person name="Mikhailova N."/>
            <person name="Blumer-Schuette S.E."/>
            <person name="Kelly R.M."/>
            <person name="Woyke T."/>
        </authorList>
    </citation>
    <scope>NUCLEOTIDE SEQUENCE</scope>
    <source>
        <strain>2002</strain>
    </source>
</reference>
<name>E4SCE4_CALK2</name>
<feature type="transmembrane region" description="Helical" evidence="1">
    <location>
        <begin position="86"/>
        <end position="104"/>
    </location>
</feature>
<dbReference type="RefSeq" id="WP_013429156.1">
    <property type="nucleotide sequence ID" value="NC_014720.1"/>
</dbReference>
<organism evidence="2 3">
    <name type="scientific">Caldicellulosiruptor kronotskyensis (strain DSM 18902 / VKM B-2412 / 2002)</name>
    <dbReference type="NCBI Taxonomy" id="632348"/>
    <lineage>
        <taxon>Bacteria</taxon>
        <taxon>Bacillati</taxon>
        <taxon>Bacillota</taxon>
        <taxon>Bacillota incertae sedis</taxon>
        <taxon>Caldicellulosiruptorales</taxon>
        <taxon>Caldicellulosiruptoraceae</taxon>
        <taxon>Caldicellulosiruptor</taxon>
    </lineage>
</organism>
<accession>E4SCE4</accession>
<proteinExistence type="predicted"/>
<dbReference type="AlphaFoldDB" id="E4SCE4"/>
<dbReference type="Proteomes" id="UP000006835">
    <property type="component" value="Chromosome"/>
</dbReference>
<protein>
    <submittedName>
        <fullName evidence="2">Uncharacterized protein</fullName>
    </submittedName>
</protein>
<feature type="transmembrane region" description="Helical" evidence="1">
    <location>
        <begin position="45"/>
        <end position="65"/>
    </location>
</feature>
<reference evidence="2 3" key="2">
    <citation type="journal article" date="2011" name="J. Bacteriol.">
        <title>Complete genome sequences for the anaerobic, extremely thermophilic plant biomass-degrading bacteria Caldicellulosiruptor hydrothermalis, Caldicellulosiruptor kristjanssonii, Caldicellulosiruptor kronotskyensis, Caldicellulosiruptor owensenis, and Caldicellulosiruptor lactoaceticus.</title>
        <authorList>
            <person name="Blumer-Schuette S.E."/>
            <person name="Ozdemir I."/>
            <person name="Mistry D."/>
            <person name="Lucas S."/>
            <person name="Lapidus A."/>
            <person name="Cheng J.F."/>
            <person name="Goodwin L.A."/>
            <person name="Pitluck S."/>
            <person name="Land M.L."/>
            <person name="Hauser L.J."/>
            <person name="Woyke T."/>
            <person name="Mikhailova N."/>
            <person name="Pati A."/>
            <person name="Kyrpides N.C."/>
            <person name="Ivanova N."/>
            <person name="Detter J.C."/>
            <person name="Walston-Davenport K."/>
            <person name="Han S."/>
            <person name="Adams M.W."/>
            <person name="Kelly R.M."/>
        </authorList>
    </citation>
    <scope>NUCLEOTIDE SEQUENCE [LARGE SCALE GENOMIC DNA]</scope>
    <source>
        <strain evidence="3">DSM 18902 / VKM B-2412 / 2002</strain>
    </source>
</reference>
<dbReference type="HOGENOM" id="CLU_1746265_0_0_9"/>
<evidence type="ECO:0000313" key="3">
    <source>
        <dbReference type="Proteomes" id="UP000006835"/>
    </source>
</evidence>
<keyword evidence="1" id="KW-0472">Membrane</keyword>
<dbReference type="KEGG" id="ckn:Calkro_0083"/>
<keyword evidence="3" id="KW-1185">Reference proteome</keyword>
<keyword evidence="1" id="KW-0812">Transmembrane</keyword>
<evidence type="ECO:0000313" key="2">
    <source>
        <dbReference type="EMBL" id="ADQ44999.1"/>
    </source>
</evidence>
<dbReference type="PATRIC" id="fig|632348.3.peg.86"/>
<keyword evidence="1" id="KW-1133">Transmembrane helix</keyword>